<evidence type="ECO:0000256" key="1">
    <source>
        <dbReference type="ARBA" id="ARBA00005417"/>
    </source>
</evidence>
<dbReference type="RefSeq" id="WP_347609734.1">
    <property type="nucleotide sequence ID" value="NZ_JBDPZC010000004.1"/>
</dbReference>
<keyword evidence="5" id="KW-0547">Nucleotide-binding</keyword>
<evidence type="ECO:0000256" key="6">
    <source>
        <dbReference type="ARBA" id="ARBA00022840"/>
    </source>
</evidence>
<dbReference type="Gene3D" id="3.40.50.300">
    <property type="entry name" value="P-loop containing nucleotide triphosphate hydrolases"/>
    <property type="match status" value="1"/>
</dbReference>
<proteinExistence type="inferred from homology"/>
<keyword evidence="2" id="KW-0813">Transport</keyword>
<comment type="similarity">
    <text evidence="1">Belongs to the ABC transporter superfamily.</text>
</comment>
<sequence>MNAMSEQAQLRLVESPASAGADGPSAGLIAPASPDYVIETERLCLHYGRKRALHELSLKVPRGHIHAIVGANGAGKSSLFRVLLGFQSPSSGSARVLGVAPEALTSAHRAHIGYVNEEHTLPDWLRVANAVAMQQRQYRGWDEARYREVVGNFHIDPGQRISELSRGERAGLSLAMALAQSPDLLILDEPTLGLDVVAKRAFLEALMFCNLQGACTIVYCSHQMEEIERVADNLIILERGELKHMSAPDDFCERVQLWVADIPFAAPSQLRELPGLLQLQKIDGLTHCLVFEQGEDFGEHLTRLGARSARPMPVGLDRAVNAFLSRNHAAPQH</sequence>
<name>A0ABV0GE81_9BURK</name>
<keyword evidence="3" id="KW-0536">Nodulation</keyword>
<accession>A0ABV0GE81</accession>
<evidence type="ECO:0000256" key="3">
    <source>
        <dbReference type="ARBA" id="ARBA00022458"/>
    </source>
</evidence>
<dbReference type="PANTHER" id="PTHR42711:SF5">
    <property type="entry name" value="ABC TRANSPORTER ATP-BINDING PROTEIN NATA"/>
    <property type="match status" value="1"/>
</dbReference>
<organism evidence="8 9">
    <name type="scientific">Roseateles flavus</name>
    <dbReference type="NCBI Taxonomy" id="3149041"/>
    <lineage>
        <taxon>Bacteria</taxon>
        <taxon>Pseudomonadati</taxon>
        <taxon>Pseudomonadota</taxon>
        <taxon>Betaproteobacteria</taxon>
        <taxon>Burkholderiales</taxon>
        <taxon>Sphaerotilaceae</taxon>
        <taxon>Roseateles</taxon>
    </lineage>
</organism>
<gene>
    <name evidence="8" type="ORF">ABDJ40_11375</name>
</gene>
<reference evidence="8 9" key="1">
    <citation type="submission" date="2024-05" db="EMBL/GenBank/DDBJ databases">
        <title>Roseateles sp. 2.12 16S ribosomal RNA gene Genome sequencing and assembly.</title>
        <authorList>
            <person name="Woo H."/>
        </authorList>
    </citation>
    <scope>NUCLEOTIDE SEQUENCE [LARGE SCALE GENOMIC DNA]</scope>
    <source>
        <strain evidence="8 9">2.12</strain>
    </source>
</reference>
<dbReference type="Pfam" id="PF00005">
    <property type="entry name" value="ABC_tran"/>
    <property type="match status" value="1"/>
</dbReference>
<dbReference type="Proteomes" id="UP001462640">
    <property type="component" value="Unassembled WGS sequence"/>
</dbReference>
<keyword evidence="4" id="KW-1003">Cell membrane</keyword>
<protein>
    <submittedName>
        <fullName evidence="8">ABC transporter ATP-binding protein</fullName>
    </submittedName>
</protein>
<evidence type="ECO:0000313" key="9">
    <source>
        <dbReference type="Proteomes" id="UP001462640"/>
    </source>
</evidence>
<dbReference type="InterPro" id="IPR027417">
    <property type="entry name" value="P-loop_NTPase"/>
</dbReference>
<dbReference type="InterPro" id="IPR050763">
    <property type="entry name" value="ABC_transporter_ATP-binding"/>
</dbReference>
<dbReference type="PANTHER" id="PTHR42711">
    <property type="entry name" value="ABC TRANSPORTER ATP-BINDING PROTEIN"/>
    <property type="match status" value="1"/>
</dbReference>
<evidence type="ECO:0000256" key="2">
    <source>
        <dbReference type="ARBA" id="ARBA00022448"/>
    </source>
</evidence>
<dbReference type="SMART" id="SM00382">
    <property type="entry name" value="AAA"/>
    <property type="match status" value="1"/>
</dbReference>
<dbReference type="SUPFAM" id="SSF52540">
    <property type="entry name" value="P-loop containing nucleoside triphosphate hydrolases"/>
    <property type="match status" value="1"/>
</dbReference>
<dbReference type="InterPro" id="IPR003593">
    <property type="entry name" value="AAA+_ATPase"/>
</dbReference>
<keyword evidence="6 8" id="KW-0067">ATP-binding</keyword>
<keyword evidence="4" id="KW-0472">Membrane</keyword>
<dbReference type="CDD" id="cd03230">
    <property type="entry name" value="ABC_DR_subfamily_A"/>
    <property type="match status" value="1"/>
</dbReference>
<comment type="caution">
    <text evidence="8">The sequence shown here is derived from an EMBL/GenBank/DDBJ whole genome shotgun (WGS) entry which is preliminary data.</text>
</comment>
<evidence type="ECO:0000256" key="4">
    <source>
        <dbReference type="ARBA" id="ARBA00022475"/>
    </source>
</evidence>
<dbReference type="GO" id="GO:0005524">
    <property type="term" value="F:ATP binding"/>
    <property type="evidence" value="ECO:0007669"/>
    <property type="project" value="UniProtKB-KW"/>
</dbReference>
<evidence type="ECO:0000313" key="8">
    <source>
        <dbReference type="EMBL" id="MEO3713364.1"/>
    </source>
</evidence>
<dbReference type="InterPro" id="IPR003439">
    <property type="entry name" value="ABC_transporter-like_ATP-bd"/>
</dbReference>
<feature type="domain" description="ABC transporter" evidence="7">
    <location>
        <begin position="38"/>
        <end position="264"/>
    </location>
</feature>
<evidence type="ECO:0000259" key="7">
    <source>
        <dbReference type="PROSITE" id="PS50893"/>
    </source>
</evidence>
<dbReference type="PROSITE" id="PS50893">
    <property type="entry name" value="ABC_TRANSPORTER_2"/>
    <property type="match status" value="1"/>
</dbReference>
<dbReference type="EMBL" id="JBDPZC010000004">
    <property type="protein sequence ID" value="MEO3713364.1"/>
    <property type="molecule type" value="Genomic_DNA"/>
</dbReference>
<evidence type="ECO:0000256" key="5">
    <source>
        <dbReference type="ARBA" id="ARBA00022741"/>
    </source>
</evidence>
<keyword evidence="9" id="KW-1185">Reference proteome</keyword>